<evidence type="ECO:0000313" key="8">
    <source>
        <dbReference type="Proteomes" id="UP000015102"/>
    </source>
</evidence>
<dbReference type="Pfam" id="PF00929">
    <property type="entry name" value="RNase_T"/>
    <property type="match status" value="1"/>
</dbReference>
<dbReference type="GO" id="GO:0005739">
    <property type="term" value="C:mitochondrion"/>
    <property type="evidence" value="ECO:0007669"/>
    <property type="project" value="TreeGrafter"/>
</dbReference>
<evidence type="ECO:0000256" key="4">
    <source>
        <dbReference type="ARBA" id="ARBA00022839"/>
    </source>
</evidence>
<comment type="similarity">
    <text evidence="1">Belongs to the oligoribonuclease family.</text>
</comment>
<keyword evidence="4" id="KW-0269">Exonuclease</keyword>
<keyword evidence="2" id="KW-0540">Nuclease</keyword>
<reference evidence="8" key="1">
    <citation type="submission" date="2013-02" db="EMBL/GenBank/DDBJ databases">
        <authorList>
            <person name="Hughes D."/>
        </authorList>
    </citation>
    <scope>NUCLEOTIDE SEQUENCE</scope>
    <source>
        <strain>Durham</strain>
        <strain evidence="8">NC isolate 2 -- Noor lab</strain>
    </source>
</reference>
<proteinExistence type="inferred from homology"/>
<dbReference type="GO" id="GO:0003676">
    <property type="term" value="F:nucleic acid binding"/>
    <property type="evidence" value="ECO:0007669"/>
    <property type="project" value="InterPro"/>
</dbReference>
<dbReference type="EMBL" id="CAQQ02152329">
    <property type="status" value="NOT_ANNOTATED_CDS"/>
    <property type="molecule type" value="Genomic_DNA"/>
</dbReference>
<keyword evidence="3" id="KW-0378">Hydrolase</keyword>
<dbReference type="InterPro" id="IPR012337">
    <property type="entry name" value="RNaseH-like_sf"/>
</dbReference>
<protein>
    <recommendedName>
        <fullName evidence="5">Probable oligoribonuclease</fullName>
    </recommendedName>
</protein>
<evidence type="ECO:0000256" key="5">
    <source>
        <dbReference type="ARBA" id="ARBA00072681"/>
    </source>
</evidence>
<dbReference type="OMA" id="AFFHYRN"/>
<reference evidence="7" key="2">
    <citation type="submission" date="2015-06" db="UniProtKB">
        <authorList>
            <consortium name="EnsemblMetazoa"/>
        </authorList>
    </citation>
    <scope>IDENTIFICATION</scope>
</reference>
<dbReference type="SMART" id="SM00479">
    <property type="entry name" value="EXOIII"/>
    <property type="match status" value="1"/>
</dbReference>
<dbReference type="STRING" id="36166.T1H003"/>
<evidence type="ECO:0000259" key="6">
    <source>
        <dbReference type="SMART" id="SM00479"/>
    </source>
</evidence>
<name>T1H003_MEGSC</name>
<keyword evidence="8" id="KW-1185">Reference proteome</keyword>
<dbReference type="GO" id="GO:0000175">
    <property type="term" value="F:3'-5'-RNA exonuclease activity"/>
    <property type="evidence" value="ECO:0007669"/>
    <property type="project" value="InterPro"/>
</dbReference>
<feature type="domain" description="Exonuclease" evidence="6">
    <location>
        <begin position="48"/>
        <end position="222"/>
    </location>
</feature>
<dbReference type="PANTHER" id="PTHR11046:SF0">
    <property type="entry name" value="OLIGORIBONUCLEASE, MITOCHONDRIAL"/>
    <property type="match status" value="1"/>
</dbReference>
<dbReference type="InterPro" id="IPR036397">
    <property type="entry name" value="RNaseH_sf"/>
</dbReference>
<dbReference type="HAMAP" id="MF_00045">
    <property type="entry name" value="Oligoribonuclease"/>
    <property type="match status" value="1"/>
</dbReference>
<dbReference type="InterPro" id="IPR022894">
    <property type="entry name" value="Oligoribonuclease"/>
</dbReference>
<dbReference type="PANTHER" id="PTHR11046">
    <property type="entry name" value="OLIGORIBONUCLEASE, MITOCHONDRIAL"/>
    <property type="match status" value="1"/>
</dbReference>
<dbReference type="EnsemblMetazoa" id="MESCA009465-RA">
    <property type="protein sequence ID" value="MESCA009465-PA"/>
    <property type="gene ID" value="MESCA009465"/>
</dbReference>
<dbReference type="CDD" id="cd06135">
    <property type="entry name" value="Orn"/>
    <property type="match status" value="1"/>
</dbReference>
<dbReference type="Gene3D" id="3.30.420.10">
    <property type="entry name" value="Ribonuclease H-like superfamily/Ribonuclease H"/>
    <property type="match status" value="1"/>
</dbReference>
<dbReference type="HOGENOM" id="CLU_064761_4_0_1"/>
<evidence type="ECO:0000256" key="2">
    <source>
        <dbReference type="ARBA" id="ARBA00022722"/>
    </source>
</evidence>
<dbReference type="NCBIfam" id="NF003765">
    <property type="entry name" value="PRK05359.1"/>
    <property type="match status" value="1"/>
</dbReference>
<dbReference type="InterPro" id="IPR013520">
    <property type="entry name" value="Ribonucl_H"/>
</dbReference>
<evidence type="ECO:0000256" key="3">
    <source>
        <dbReference type="ARBA" id="ARBA00022801"/>
    </source>
</evidence>
<dbReference type="SUPFAM" id="SSF53098">
    <property type="entry name" value="Ribonuclease H-like"/>
    <property type="match status" value="1"/>
</dbReference>
<evidence type="ECO:0000313" key="7">
    <source>
        <dbReference type="EnsemblMetazoa" id="MESCA009465-PA"/>
    </source>
</evidence>
<sequence length="223" mass="26025">MNSLKLGNIRSLTKIFLNQNFKKILFSVNNSLKMSTNIVEKGRMLTSNIVWMDLEMTGLDVHKDRILEVSCLITDKDLNIVAENSTLVINQPEEVLNSMNDWCIKHHGESGLTEESRKSKISTEQAEDILLEFLKNHIPEKSCPLAGNSIYMDRMFLNSYMPRLNEYLHYRIIDVSSIKELCRRWNQPVFSKQPKKLLAHRSLDDIKDTITELKYYKENLFKI</sequence>
<dbReference type="Proteomes" id="UP000015102">
    <property type="component" value="Unassembled WGS sequence"/>
</dbReference>
<evidence type="ECO:0000256" key="1">
    <source>
        <dbReference type="ARBA" id="ARBA00009921"/>
    </source>
</evidence>
<dbReference type="AlphaFoldDB" id="T1H003"/>
<accession>T1H003</accession>
<dbReference type="FunFam" id="3.30.420.10:FF:000003">
    <property type="entry name" value="Oligoribonuclease"/>
    <property type="match status" value="1"/>
</dbReference>
<organism evidence="7 8">
    <name type="scientific">Megaselia scalaris</name>
    <name type="common">Humpbacked fly</name>
    <name type="synonym">Phora scalaris</name>
    <dbReference type="NCBI Taxonomy" id="36166"/>
    <lineage>
        <taxon>Eukaryota</taxon>
        <taxon>Metazoa</taxon>
        <taxon>Ecdysozoa</taxon>
        <taxon>Arthropoda</taxon>
        <taxon>Hexapoda</taxon>
        <taxon>Insecta</taxon>
        <taxon>Pterygota</taxon>
        <taxon>Neoptera</taxon>
        <taxon>Endopterygota</taxon>
        <taxon>Diptera</taxon>
        <taxon>Brachycera</taxon>
        <taxon>Muscomorpha</taxon>
        <taxon>Platypezoidea</taxon>
        <taxon>Phoridae</taxon>
        <taxon>Megaseliini</taxon>
        <taxon>Megaselia</taxon>
    </lineage>
</organism>